<name>E9S7U4_RUMAL</name>
<dbReference type="AlphaFoldDB" id="E9S7U4"/>
<evidence type="ECO:0000313" key="6">
    <source>
        <dbReference type="EMBL" id="EGC04540.1"/>
    </source>
</evidence>
<proteinExistence type="predicted"/>
<feature type="transmembrane region" description="Helical" evidence="5">
    <location>
        <begin position="219"/>
        <end position="241"/>
    </location>
</feature>
<dbReference type="InterPro" id="IPR003339">
    <property type="entry name" value="ABC/ECF_trnsptr_transmembrane"/>
</dbReference>
<dbReference type="EMBL" id="ADKM02000018">
    <property type="protein sequence ID" value="EGC04540.1"/>
    <property type="molecule type" value="Genomic_DNA"/>
</dbReference>
<dbReference type="eggNOG" id="COG0619">
    <property type="taxonomic scope" value="Bacteria"/>
</dbReference>
<keyword evidence="3 5" id="KW-1133">Transmembrane helix</keyword>
<dbReference type="STRING" id="246199.CUS_7319"/>
<evidence type="ECO:0000256" key="3">
    <source>
        <dbReference type="ARBA" id="ARBA00022989"/>
    </source>
</evidence>
<dbReference type="RefSeq" id="WP_002846984.1">
    <property type="nucleotide sequence ID" value="NZ_ADKM02000018.1"/>
</dbReference>
<organism evidence="6 7">
    <name type="scientific">Ruminococcus albus 8</name>
    <dbReference type="NCBI Taxonomy" id="246199"/>
    <lineage>
        <taxon>Bacteria</taxon>
        <taxon>Bacillati</taxon>
        <taxon>Bacillota</taxon>
        <taxon>Clostridia</taxon>
        <taxon>Eubacteriales</taxon>
        <taxon>Oscillospiraceae</taxon>
        <taxon>Ruminococcus</taxon>
    </lineage>
</organism>
<evidence type="ECO:0000256" key="5">
    <source>
        <dbReference type="SAM" id="Phobius"/>
    </source>
</evidence>
<reference evidence="6 7" key="1">
    <citation type="submission" date="2011-02" db="EMBL/GenBank/DDBJ databases">
        <authorList>
            <person name="Nelson K.E."/>
            <person name="Sutton G."/>
            <person name="Torralba M."/>
            <person name="Durkin S."/>
            <person name="Harkins D."/>
            <person name="Montgomery R."/>
            <person name="Ziemer C."/>
            <person name="Klaassens E."/>
            <person name="Ocuiv P."/>
            <person name="Morrison M."/>
        </authorList>
    </citation>
    <scope>NUCLEOTIDE SEQUENCE [LARGE SCALE GENOMIC DNA]</scope>
    <source>
        <strain evidence="6 7">8</strain>
    </source>
</reference>
<evidence type="ECO:0000256" key="1">
    <source>
        <dbReference type="ARBA" id="ARBA00004141"/>
    </source>
</evidence>
<evidence type="ECO:0000313" key="7">
    <source>
        <dbReference type="Proteomes" id="UP000004259"/>
    </source>
</evidence>
<comment type="caution">
    <text evidence="6">The sequence shown here is derived from an EMBL/GenBank/DDBJ whole genome shotgun (WGS) entry which is preliminary data.</text>
</comment>
<gene>
    <name evidence="6" type="ORF">CUS_7319</name>
</gene>
<feature type="transmembrane region" description="Helical" evidence="5">
    <location>
        <begin position="52"/>
        <end position="70"/>
    </location>
</feature>
<evidence type="ECO:0000256" key="2">
    <source>
        <dbReference type="ARBA" id="ARBA00022692"/>
    </source>
</evidence>
<dbReference type="OrthoDB" id="2039442at2"/>
<feature type="transmembrane region" description="Helical" evidence="5">
    <location>
        <begin position="253"/>
        <end position="273"/>
    </location>
</feature>
<dbReference type="Proteomes" id="UP000004259">
    <property type="component" value="Unassembled WGS sequence"/>
</dbReference>
<dbReference type="GO" id="GO:0005886">
    <property type="term" value="C:plasma membrane"/>
    <property type="evidence" value="ECO:0007669"/>
    <property type="project" value="UniProtKB-ARBA"/>
</dbReference>
<keyword evidence="7" id="KW-1185">Reference proteome</keyword>
<keyword evidence="2 5" id="KW-0812">Transmembrane</keyword>
<comment type="subcellular location">
    <subcellularLocation>
        <location evidence="1">Membrane</location>
        <topology evidence="1">Multi-pass membrane protein</topology>
    </subcellularLocation>
</comment>
<protein>
    <submittedName>
        <fullName evidence="6">Conserved domain protein</fullName>
    </submittedName>
</protein>
<sequence>MKAFHPLARLAATTAVLVILMFCRSVTAAAVGLVTGLCCIGLTDGRKSLLKWLGASLLTAALMAFIDPLVSHRGMTVLLFVNGRAYTLESMLYGLELGLSLGGVTVWLTAGRRLISEREMLCMMGRLSPKLALTVSMTLGFIPRLAETQRRIRDAQRGAGLFADNSPTGRMGEAMAVFTACAARAAENAAGAARSMNARGFGRHRLTYSDRRKLRRADIILTAAEVLLTAVSLVFAALGGATEFYPALKFGRYEPALAVICGAAGLPAVISLAKEVIEWKLYLPKG</sequence>
<dbReference type="CDD" id="cd16914">
    <property type="entry name" value="EcfT"/>
    <property type="match status" value="1"/>
</dbReference>
<keyword evidence="4 5" id="KW-0472">Membrane</keyword>
<accession>E9S7U4</accession>
<evidence type="ECO:0000256" key="4">
    <source>
        <dbReference type="ARBA" id="ARBA00023136"/>
    </source>
</evidence>
<feature type="transmembrane region" description="Helical" evidence="5">
    <location>
        <begin position="91"/>
        <end position="110"/>
    </location>
</feature>